<gene>
    <name evidence="3" type="ORF">Talka_00584</name>
</gene>
<dbReference type="SUPFAM" id="SSF52980">
    <property type="entry name" value="Restriction endonuclease-like"/>
    <property type="match status" value="1"/>
</dbReference>
<evidence type="ECO:0000313" key="3">
    <source>
        <dbReference type="EMBL" id="TSE20921.1"/>
    </source>
</evidence>
<dbReference type="InterPro" id="IPR011335">
    <property type="entry name" value="Restrct_endonuc-II-like"/>
</dbReference>
<evidence type="ECO:0000313" key="4">
    <source>
        <dbReference type="Proteomes" id="UP000315736"/>
    </source>
</evidence>
<dbReference type="Pfam" id="PF13635">
    <property type="entry name" value="DUF4143"/>
    <property type="match status" value="1"/>
</dbReference>
<proteinExistence type="predicted"/>
<dbReference type="Proteomes" id="UP000315736">
    <property type="component" value="Unassembled WGS sequence"/>
</dbReference>
<dbReference type="InterPro" id="IPR025420">
    <property type="entry name" value="DUF4143"/>
</dbReference>
<dbReference type="AlphaFoldDB" id="A0A554WBH2"/>
<feature type="domain" description="AAA" evidence="1">
    <location>
        <begin position="49"/>
        <end position="180"/>
    </location>
</feature>
<dbReference type="Pfam" id="PF13173">
    <property type="entry name" value="AAA_14"/>
    <property type="match status" value="1"/>
</dbReference>
<dbReference type="OrthoDB" id="9771844at2"/>
<keyword evidence="4" id="KW-1185">Reference proteome</keyword>
<dbReference type="PANTHER" id="PTHR43566:SF1">
    <property type="entry name" value="AAA+ ATPASE DOMAIN-CONTAINING PROTEIN"/>
    <property type="match status" value="1"/>
</dbReference>
<comment type="caution">
    <text evidence="3">The sequence shown here is derived from an EMBL/GenBank/DDBJ whole genome shotgun (WGS) entry which is preliminary data.</text>
</comment>
<accession>A0A554WBH2</accession>
<organism evidence="3 4">
    <name type="scientific">Tepidimonas alkaliphilus</name>
    <dbReference type="NCBI Taxonomy" id="2588942"/>
    <lineage>
        <taxon>Bacteria</taxon>
        <taxon>Pseudomonadati</taxon>
        <taxon>Pseudomonadota</taxon>
        <taxon>Betaproteobacteria</taxon>
        <taxon>Burkholderiales</taxon>
        <taxon>Tepidimonas</taxon>
    </lineage>
</organism>
<feature type="domain" description="DUF4143" evidence="2">
    <location>
        <begin position="256"/>
        <end position="411"/>
    </location>
</feature>
<dbReference type="InterPro" id="IPR027417">
    <property type="entry name" value="P-loop_NTPase"/>
</dbReference>
<sequence length="488" mass="54372">MKVTEAEIGAVLAQFNPWWHGEPPAELPAWRRAAFGELLGWLRSPPAPRAVLLSGARQVGKTTLLLQAVQALLQDGVPAANILYATFDHPILKLAGVEATLQAWREREPRADGPEILLLDEAQFIRDWGTWIKHQVDFRRDRRIAFTGSAMPLQAGEGVESGVGRWHTIRLTTLSFHEYLQIKRLALPELPMPPSLQSLFDWDAAEFRRIGQRAAPYVGHFHEYLVRGGFPQTALIDSVTQAQRLLREDIIDKVLKRDMTALFGVRRVLDLEHTFLYLCLHDGGLLDMTDLCNNLQVKRPTAQHFIELLQATHLIHRLPPFGYGKDVLRGRFKVYLADPAIAPAVMLRGKAMLEDPAALGVATETAVLNHLVGRQHGQGIRFSYWRGRRDPEVDLLAQAGHELLAFEVKYRARHTGARELRGLRELCQSRPVARAYVVTKALDDFGPAEGVPAAGADRPTPVMRVPAPLLCLWLGAAEALAGDGPLFA</sequence>
<reference evidence="3 4" key="1">
    <citation type="submission" date="2019-07" db="EMBL/GenBank/DDBJ databases">
        <title>Tepidimonas alkaliphilus YIM 72238 draft genome.</title>
        <authorList>
            <person name="Da Costa M.S."/>
            <person name="Froufe H.J.C."/>
            <person name="Egas C."/>
            <person name="Albuquerque L."/>
        </authorList>
    </citation>
    <scope>NUCLEOTIDE SEQUENCE [LARGE SCALE GENOMIC DNA]</scope>
    <source>
        <strain evidence="3 4">YIM 72238</strain>
    </source>
</reference>
<dbReference type="RefSeq" id="WP_143889625.1">
    <property type="nucleotide sequence ID" value="NZ_VJNB01000002.1"/>
</dbReference>
<evidence type="ECO:0000259" key="2">
    <source>
        <dbReference type="Pfam" id="PF13635"/>
    </source>
</evidence>
<name>A0A554WBH2_9BURK</name>
<evidence type="ECO:0000259" key="1">
    <source>
        <dbReference type="Pfam" id="PF13173"/>
    </source>
</evidence>
<dbReference type="PANTHER" id="PTHR43566">
    <property type="entry name" value="CONSERVED PROTEIN"/>
    <property type="match status" value="1"/>
</dbReference>
<dbReference type="SUPFAM" id="SSF52540">
    <property type="entry name" value="P-loop containing nucleoside triphosphate hydrolases"/>
    <property type="match status" value="1"/>
</dbReference>
<dbReference type="InterPro" id="IPR041682">
    <property type="entry name" value="AAA_14"/>
</dbReference>
<dbReference type="EMBL" id="VJNB01000002">
    <property type="protein sequence ID" value="TSE20921.1"/>
    <property type="molecule type" value="Genomic_DNA"/>
</dbReference>
<protein>
    <submittedName>
        <fullName evidence="3">AAA domain protein</fullName>
    </submittedName>
</protein>